<dbReference type="InterPro" id="IPR012910">
    <property type="entry name" value="Plug_dom"/>
</dbReference>
<dbReference type="NCBIfam" id="TIGR04057">
    <property type="entry name" value="SusC_RagA_signa"/>
    <property type="match status" value="1"/>
</dbReference>
<evidence type="ECO:0000256" key="1">
    <source>
        <dbReference type="ARBA" id="ARBA00004571"/>
    </source>
</evidence>
<evidence type="ECO:0000256" key="6">
    <source>
        <dbReference type="ARBA" id="ARBA00023237"/>
    </source>
</evidence>
<dbReference type="PATRIC" id="fig|1225176.3.peg.2273"/>
<dbReference type="InterPro" id="IPR008969">
    <property type="entry name" value="CarboxyPept-like_regulatory"/>
</dbReference>
<dbReference type="SUPFAM" id="SSF56935">
    <property type="entry name" value="Porins"/>
    <property type="match status" value="1"/>
</dbReference>
<dbReference type="RefSeq" id="WP_009185160.1">
    <property type="nucleotide sequence ID" value="NZ_AMGM01000029.1"/>
</dbReference>
<organism evidence="9 10">
    <name type="scientific">Cecembia lonarensis (strain CCUG 58316 / KCTC 22772 / LW9)</name>
    <dbReference type="NCBI Taxonomy" id="1225176"/>
    <lineage>
        <taxon>Bacteria</taxon>
        <taxon>Pseudomonadati</taxon>
        <taxon>Bacteroidota</taxon>
        <taxon>Cytophagia</taxon>
        <taxon>Cytophagales</taxon>
        <taxon>Cyclobacteriaceae</taxon>
        <taxon>Cecembia</taxon>
    </lineage>
</organism>
<sequence>MRKEYGKFRKKLSQWKVFSILSCLLVLISVHSYALQDRIVTGKVQSLEENEALPGVSIIIKGTNIGTVTDIDGNFSLSVPSGNNTLVFSFIGYLTKEISIGIESNYNIFLESDTKALGEVIVTGYAIQRAEEITGAIETLNVKDLPNAPVATVGQKLQGKLAGVRVTQTSGRPGQGLNFQIRGAFSFTGGSQPLYVVDGMPIEGDISFISPNEIENITVLKDPAAASLYGSRAANGVVLIQTNKTEFNRETQISFDSYYGFENIPQGRRLEMMNAREYAQFQKEIAELNGRPVNPAFQNPDQLGTGTDWFDAITRTGAIQSYNFGISQGSEKFATSASLGYFNQEGVVVGTSFERFSFRINSRFKPNEKLNIGLNFAPTLTKNTNFNTDGWPYVTENIVSSALITTPLANPFNPDGSLSLIATDPATFGNPNWLRVAKEKVFEDDDFQLLSNLSIDYEIAKGLTAKTTGNFQIGNRNIFEFNPSTIGVLFIPPPRIPFGSNNNVRFTNWLNENTLNYAREINEHKFDALVGFTAQKARADGLTVFGNNFPDDKVRTLNAAGILLVDSSVEEWTLLSYLARVNYQFKDKYLFTASIRRDGSSRFGENNRWGNFPAVSAGWIISKEDFWNENVINFFKIRASYGLTGNFQIGNYTHRSTIGEVFYPFANVPTAGRIPNNLGDQRLGWENNRQFNLGADINLWNDRIQLAYNYYVRNTDNLLFDVEVPVSSGFNSIQTNIGELKFWGHEIAAQAAVINKSNFKWNTNFNVSFDRNKVVSLGNQTNMLPSGILLYQFRSHMSIVGQPITQFYGAIQDGVYVDQQDFDNSPKHPSSQVGTVKFRDLNGDGIISFPEDMTIIGNPWPDFVYGFTNQFSYRNFTLSMAILGSFGNDILAFYENWAANLDGVFNVLRDVNDRWKSPENPGAGKFGSVQQGTTFLERDRWNSRFIKDGSYLSLNNLTIGYNLPMSGNSTIKRLYLYSSIQNALFITNYPGTNPEVNTQRFGSTAANQSSIGNVPGVDENSYPIPRTVSFGISVGF</sequence>
<dbReference type="InterPro" id="IPR023997">
    <property type="entry name" value="TonB-dep_OMP_SusC/RagA_CS"/>
</dbReference>
<evidence type="ECO:0000256" key="5">
    <source>
        <dbReference type="ARBA" id="ARBA00023136"/>
    </source>
</evidence>
<reference evidence="9 10" key="1">
    <citation type="journal article" date="2012" name="J. Bacteriol.">
        <title>Draft Genome Sequence of Cecembia lonarensis Strain LW9T, Isolated from Lonar Lake, a Haloalkaline Lake in India.</title>
        <authorList>
            <person name="Shivaji S."/>
            <person name="Ara S."/>
            <person name="Singh A."/>
            <person name="Pinnaka A.K."/>
        </authorList>
    </citation>
    <scope>NUCLEOTIDE SEQUENCE [LARGE SCALE GENOMIC DNA]</scope>
    <source>
        <strain evidence="9 10">LW9</strain>
    </source>
</reference>
<evidence type="ECO:0000259" key="8">
    <source>
        <dbReference type="Pfam" id="PF07715"/>
    </source>
</evidence>
<evidence type="ECO:0000256" key="3">
    <source>
        <dbReference type="ARBA" id="ARBA00022452"/>
    </source>
</evidence>
<dbReference type="InterPro" id="IPR036942">
    <property type="entry name" value="Beta-barrel_TonB_sf"/>
</dbReference>
<dbReference type="Proteomes" id="UP000004478">
    <property type="component" value="Unassembled WGS sequence"/>
</dbReference>
<gene>
    <name evidence="9" type="ORF">B879_02130</name>
</gene>
<dbReference type="PROSITE" id="PS52016">
    <property type="entry name" value="TONB_DEPENDENT_REC_3"/>
    <property type="match status" value="1"/>
</dbReference>
<dbReference type="Pfam" id="PF07715">
    <property type="entry name" value="Plug"/>
    <property type="match status" value="1"/>
</dbReference>
<feature type="domain" description="TonB-dependent receptor plug" evidence="8">
    <location>
        <begin position="131"/>
        <end position="237"/>
    </location>
</feature>
<dbReference type="GO" id="GO:0009279">
    <property type="term" value="C:cell outer membrane"/>
    <property type="evidence" value="ECO:0007669"/>
    <property type="project" value="UniProtKB-SubCell"/>
</dbReference>
<keyword evidence="10" id="KW-1185">Reference proteome</keyword>
<comment type="caution">
    <text evidence="9">The sequence shown here is derived from an EMBL/GenBank/DDBJ whole genome shotgun (WGS) entry which is preliminary data.</text>
</comment>
<accession>K1LYX7</accession>
<comment type="subcellular location">
    <subcellularLocation>
        <location evidence="1 7">Cell outer membrane</location>
        <topology evidence="1 7">Multi-pass membrane protein</topology>
    </subcellularLocation>
</comment>
<protein>
    <submittedName>
        <fullName evidence="9">Outer membrane cobalamin receptor protein</fullName>
    </submittedName>
</protein>
<evidence type="ECO:0000313" key="10">
    <source>
        <dbReference type="Proteomes" id="UP000004478"/>
    </source>
</evidence>
<dbReference type="EMBL" id="AMGM01000029">
    <property type="protein sequence ID" value="EKB49284.1"/>
    <property type="molecule type" value="Genomic_DNA"/>
</dbReference>
<name>K1LYX7_CECL9</name>
<dbReference type="AlphaFoldDB" id="K1LYX7"/>
<dbReference type="InterPro" id="IPR039426">
    <property type="entry name" value="TonB-dep_rcpt-like"/>
</dbReference>
<keyword evidence="3 7" id="KW-1134">Transmembrane beta strand</keyword>
<evidence type="ECO:0000256" key="4">
    <source>
        <dbReference type="ARBA" id="ARBA00022692"/>
    </source>
</evidence>
<keyword evidence="5 7" id="KW-0472">Membrane</keyword>
<evidence type="ECO:0000256" key="2">
    <source>
        <dbReference type="ARBA" id="ARBA00022448"/>
    </source>
</evidence>
<dbReference type="Pfam" id="PF13715">
    <property type="entry name" value="CarbopepD_reg_2"/>
    <property type="match status" value="1"/>
</dbReference>
<dbReference type="Gene3D" id="2.170.130.10">
    <property type="entry name" value="TonB-dependent receptor, plug domain"/>
    <property type="match status" value="1"/>
</dbReference>
<keyword evidence="9" id="KW-0675">Receptor</keyword>
<evidence type="ECO:0000256" key="7">
    <source>
        <dbReference type="PROSITE-ProRule" id="PRU01360"/>
    </source>
</evidence>
<proteinExistence type="inferred from homology"/>
<keyword evidence="2 7" id="KW-0813">Transport</keyword>
<dbReference type="Gene3D" id="2.40.170.20">
    <property type="entry name" value="TonB-dependent receptor, beta-barrel domain"/>
    <property type="match status" value="1"/>
</dbReference>
<dbReference type="Gene3D" id="2.60.40.1120">
    <property type="entry name" value="Carboxypeptidase-like, regulatory domain"/>
    <property type="match status" value="1"/>
</dbReference>
<keyword evidence="4 7" id="KW-0812">Transmembrane</keyword>
<evidence type="ECO:0000313" key="9">
    <source>
        <dbReference type="EMBL" id="EKB49284.1"/>
    </source>
</evidence>
<dbReference type="InterPro" id="IPR037066">
    <property type="entry name" value="Plug_dom_sf"/>
</dbReference>
<dbReference type="InterPro" id="IPR023996">
    <property type="entry name" value="TonB-dep_OMP_SusC/RagA"/>
</dbReference>
<keyword evidence="6 7" id="KW-0998">Cell outer membrane</keyword>
<comment type="similarity">
    <text evidence="7">Belongs to the TonB-dependent receptor family.</text>
</comment>
<dbReference type="OrthoDB" id="9768177at2"/>
<dbReference type="NCBIfam" id="TIGR04056">
    <property type="entry name" value="OMP_RagA_SusC"/>
    <property type="match status" value="1"/>
</dbReference>
<dbReference type="SUPFAM" id="SSF49464">
    <property type="entry name" value="Carboxypeptidase regulatory domain-like"/>
    <property type="match status" value="1"/>
</dbReference>